<evidence type="ECO:0000256" key="5">
    <source>
        <dbReference type="ARBA" id="ARBA00023136"/>
    </source>
</evidence>
<dbReference type="OrthoDB" id="4139357at2759"/>
<dbReference type="InterPro" id="IPR036259">
    <property type="entry name" value="MFS_trans_sf"/>
</dbReference>
<sequence length="528" mass="54397">MPEETTKPFPARAVITLSCCFLVNIYTVTSVFPYLAYYVVEAGAAEDVDAAGYWSGVITAAFMVGRVIGAYPLGRAADRFGRKPVLFLGLATNAALAVAFGSCRSIGAAILTRFLTGLFNGIPIVARTSATELVADAALEADEQQKRRSRAVAWVLGSYSIGVVVGPAIGGVLAGNRALKRGFAVFERYPYLPPNLLTALLGLLLLPCVAAFIPETRAARPPAAAAAKPRTAILQNRAAAAAIATYALYSAVEIGVTEVVCLWAVASEASGGLGLSMARVGQALGAVGVFMVVVQFALYEKHVARVGERGGVLGALARNGPAIAALPVAAYALEAAFGEGGAVAALVLVHGFVKCGDTVFFSALTAVANATVSTEDRGAFQGVNVTLGSLGKALGPTAGAVLFAWTINASALRAADPRVRAASTFLLYGAATSLVCAFASRRLDAPDDDARTYEMVRSRSTNPLREADVEAAPPAAAASPSHAPLIVEVEGFDADAAPDARESEFTDDEDDGIDADAVPARGAANTRV</sequence>
<accession>F0YHK7</accession>
<dbReference type="SUPFAM" id="SSF103473">
    <property type="entry name" value="MFS general substrate transporter"/>
    <property type="match status" value="1"/>
</dbReference>
<evidence type="ECO:0000256" key="1">
    <source>
        <dbReference type="ARBA" id="ARBA00004141"/>
    </source>
</evidence>
<feature type="transmembrane region" description="Helical" evidence="7">
    <location>
        <begin position="12"/>
        <end position="40"/>
    </location>
</feature>
<dbReference type="GO" id="GO:0016020">
    <property type="term" value="C:membrane"/>
    <property type="evidence" value="ECO:0007669"/>
    <property type="project" value="UniProtKB-SubCell"/>
</dbReference>
<dbReference type="Gene3D" id="1.20.1250.20">
    <property type="entry name" value="MFS general substrate transporter like domains"/>
    <property type="match status" value="1"/>
</dbReference>
<feature type="transmembrane region" description="Helical" evidence="7">
    <location>
        <begin position="151"/>
        <end position="174"/>
    </location>
</feature>
<dbReference type="InParanoid" id="F0YHK7"/>
<dbReference type="PANTHER" id="PTHR23504:SF15">
    <property type="entry name" value="MAJOR FACILITATOR SUPERFAMILY (MFS) PROFILE DOMAIN-CONTAINING PROTEIN"/>
    <property type="match status" value="1"/>
</dbReference>
<dbReference type="EMBL" id="GL833142">
    <property type="protein sequence ID" value="EGB05254.1"/>
    <property type="molecule type" value="Genomic_DNA"/>
</dbReference>
<evidence type="ECO:0000256" key="4">
    <source>
        <dbReference type="ARBA" id="ARBA00022989"/>
    </source>
</evidence>
<keyword evidence="5 7" id="KW-0472">Membrane</keyword>
<feature type="compositionally biased region" description="Low complexity" evidence="6">
    <location>
        <begin position="471"/>
        <end position="481"/>
    </location>
</feature>
<dbReference type="InterPro" id="IPR005829">
    <property type="entry name" value="Sugar_transporter_CS"/>
</dbReference>
<evidence type="ECO:0000259" key="8">
    <source>
        <dbReference type="PROSITE" id="PS50850"/>
    </source>
</evidence>
<dbReference type="PROSITE" id="PS50850">
    <property type="entry name" value="MFS"/>
    <property type="match status" value="1"/>
</dbReference>
<dbReference type="KEGG" id="aaf:AURANDRAFT_66438"/>
<feature type="transmembrane region" description="Helical" evidence="7">
    <location>
        <begin position="238"/>
        <end position="265"/>
    </location>
</feature>
<dbReference type="PANTHER" id="PTHR23504">
    <property type="entry name" value="MAJOR FACILITATOR SUPERFAMILY DOMAIN-CONTAINING PROTEIN 10"/>
    <property type="match status" value="1"/>
</dbReference>
<dbReference type="AlphaFoldDB" id="F0YHK7"/>
<comment type="subcellular location">
    <subcellularLocation>
        <location evidence="1">Membrane</location>
        <topology evidence="1">Multi-pass membrane protein</topology>
    </subcellularLocation>
</comment>
<keyword evidence="3 7" id="KW-0812">Transmembrane</keyword>
<feature type="region of interest" description="Disordered" evidence="6">
    <location>
        <begin position="497"/>
        <end position="528"/>
    </location>
</feature>
<dbReference type="GeneID" id="20225795"/>
<evidence type="ECO:0000256" key="2">
    <source>
        <dbReference type="ARBA" id="ARBA00022448"/>
    </source>
</evidence>
<keyword evidence="10" id="KW-1185">Reference proteome</keyword>
<dbReference type="eggNOG" id="KOG2615">
    <property type="taxonomic scope" value="Eukaryota"/>
</dbReference>
<dbReference type="GO" id="GO:0022857">
    <property type="term" value="F:transmembrane transporter activity"/>
    <property type="evidence" value="ECO:0007669"/>
    <property type="project" value="InterPro"/>
</dbReference>
<evidence type="ECO:0000256" key="6">
    <source>
        <dbReference type="SAM" id="MobiDB-lite"/>
    </source>
</evidence>
<feature type="transmembrane region" description="Helical" evidence="7">
    <location>
        <begin position="277"/>
        <end position="299"/>
    </location>
</feature>
<dbReference type="Pfam" id="PF07690">
    <property type="entry name" value="MFS_1"/>
    <property type="match status" value="1"/>
</dbReference>
<feature type="transmembrane region" description="Helical" evidence="7">
    <location>
        <begin position="52"/>
        <end position="73"/>
    </location>
</feature>
<dbReference type="PROSITE" id="PS00216">
    <property type="entry name" value="SUGAR_TRANSPORT_1"/>
    <property type="match status" value="1"/>
</dbReference>
<proteinExistence type="predicted"/>
<dbReference type="Proteomes" id="UP000002729">
    <property type="component" value="Unassembled WGS sequence"/>
</dbReference>
<name>F0YHK7_AURAN</name>
<feature type="transmembrane region" description="Helical" evidence="7">
    <location>
        <begin position="194"/>
        <end position="213"/>
    </location>
</feature>
<dbReference type="OMA" id="AWWACGI"/>
<reference evidence="9 10" key="1">
    <citation type="journal article" date="2011" name="Proc. Natl. Acad. Sci. U.S.A.">
        <title>Niche of harmful alga Aureococcus anophagefferens revealed through ecogenomics.</title>
        <authorList>
            <person name="Gobler C.J."/>
            <person name="Berry D.L."/>
            <person name="Dyhrman S.T."/>
            <person name="Wilhelm S.W."/>
            <person name="Salamov A."/>
            <person name="Lobanov A.V."/>
            <person name="Zhang Y."/>
            <person name="Collier J.L."/>
            <person name="Wurch L.L."/>
            <person name="Kustka A.B."/>
            <person name="Dill B.D."/>
            <person name="Shah M."/>
            <person name="VerBerkmoes N.C."/>
            <person name="Kuo A."/>
            <person name="Terry A."/>
            <person name="Pangilinan J."/>
            <person name="Lindquist E.A."/>
            <person name="Lucas S."/>
            <person name="Paulsen I.T."/>
            <person name="Hattenrath-Lehmann T.K."/>
            <person name="Talmage S.C."/>
            <person name="Walker E.A."/>
            <person name="Koch F."/>
            <person name="Burson A.M."/>
            <person name="Marcoval M.A."/>
            <person name="Tang Y.Z."/>
            <person name="Lecleir G.R."/>
            <person name="Coyne K.J."/>
            <person name="Berg G.M."/>
            <person name="Bertrand E.M."/>
            <person name="Saito M.A."/>
            <person name="Gladyshev V.N."/>
            <person name="Grigoriev I.V."/>
        </authorList>
    </citation>
    <scope>NUCLEOTIDE SEQUENCE [LARGE SCALE GENOMIC DNA]</scope>
    <source>
        <strain evidence="10">CCMP 1984</strain>
    </source>
</reference>
<dbReference type="InterPro" id="IPR020846">
    <property type="entry name" value="MFS_dom"/>
</dbReference>
<evidence type="ECO:0000256" key="7">
    <source>
        <dbReference type="SAM" id="Phobius"/>
    </source>
</evidence>
<feature type="region of interest" description="Disordered" evidence="6">
    <location>
        <begin position="458"/>
        <end position="481"/>
    </location>
</feature>
<gene>
    <name evidence="9" type="ORF">AURANDRAFT_66438</name>
</gene>
<feature type="compositionally biased region" description="Acidic residues" evidence="6">
    <location>
        <begin position="505"/>
        <end position="514"/>
    </location>
</feature>
<keyword evidence="2" id="KW-0813">Transport</keyword>
<evidence type="ECO:0000256" key="3">
    <source>
        <dbReference type="ARBA" id="ARBA00022692"/>
    </source>
</evidence>
<keyword evidence="4 7" id="KW-1133">Transmembrane helix</keyword>
<organism evidence="10">
    <name type="scientific">Aureococcus anophagefferens</name>
    <name type="common">Harmful bloom alga</name>
    <dbReference type="NCBI Taxonomy" id="44056"/>
    <lineage>
        <taxon>Eukaryota</taxon>
        <taxon>Sar</taxon>
        <taxon>Stramenopiles</taxon>
        <taxon>Ochrophyta</taxon>
        <taxon>Pelagophyceae</taxon>
        <taxon>Pelagomonadales</taxon>
        <taxon>Pelagomonadaceae</taxon>
        <taxon>Aureococcus</taxon>
    </lineage>
</organism>
<dbReference type="RefSeq" id="XP_009039906.1">
    <property type="nucleotide sequence ID" value="XM_009041658.1"/>
</dbReference>
<evidence type="ECO:0000313" key="10">
    <source>
        <dbReference type="Proteomes" id="UP000002729"/>
    </source>
</evidence>
<evidence type="ECO:0000313" key="9">
    <source>
        <dbReference type="EMBL" id="EGB05254.1"/>
    </source>
</evidence>
<protein>
    <recommendedName>
        <fullName evidence="8">Major facilitator superfamily (MFS) profile domain-containing protein</fullName>
    </recommendedName>
</protein>
<feature type="domain" description="Major facilitator superfamily (MFS) profile" evidence="8">
    <location>
        <begin position="13"/>
        <end position="447"/>
    </location>
</feature>
<dbReference type="InterPro" id="IPR011701">
    <property type="entry name" value="MFS"/>
</dbReference>